<protein>
    <submittedName>
        <fullName evidence="3">Uncharacterized protein</fullName>
    </submittedName>
</protein>
<evidence type="ECO:0000313" key="4">
    <source>
        <dbReference type="Proteomes" id="UP000051330"/>
    </source>
</evidence>
<dbReference type="Proteomes" id="UP000051330">
    <property type="component" value="Unassembled WGS sequence"/>
</dbReference>
<keyword evidence="4" id="KW-1185">Reference proteome</keyword>
<dbReference type="PATRIC" id="fig|1423792.3.peg.650"/>
<feature type="region of interest" description="Disordered" evidence="2">
    <location>
        <begin position="1"/>
        <end position="56"/>
    </location>
</feature>
<dbReference type="RefSeq" id="WP_083487826.1">
    <property type="nucleotide sequence ID" value="NZ_AZEC01000011.1"/>
</dbReference>
<reference evidence="3 4" key="1">
    <citation type="journal article" date="2015" name="Genome Announc.">
        <title>Expanding the biotechnology potential of lactobacilli through comparative genomics of 213 strains and associated genera.</title>
        <authorList>
            <person name="Sun Z."/>
            <person name="Harris H.M."/>
            <person name="McCann A."/>
            <person name="Guo C."/>
            <person name="Argimon S."/>
            <person name="Zhang W."/>
            <person name="Yang X."/>
            <person name="Jeffery I.B."/>
            <person name="Cooney J.C."/>
            <person name="Kagawa T.F."/>
            <person name="Liu W."/>
            <person name="Song Y."/>
            <person name="Salvetti E."/>
            <person name="Wrobel A."/>
            <person name="Rasinkangas P."/>
            <person name="Parkhill J."/>
            <person name="Rea M.C."/>
            <person name="O'Sullivan O."/>
            <person name="Ritari J."/>
            <person name="Douillard F.P."/>
            <person name="Paul Ross R."/>
            <person name="Yang R."/>
            <person name="Briner A.E."/>
            <person name="Felis G.E."/>
            <person name="de Vos W.M."/>
            <person name="Barrangou R."/>
            <person name="Klaenhammer T.R."/>
            <person name="Caufield P.W."/>
            <person name="Cui Y."/>
            <person name="Zhang H."/>
            <person name="O'Toole P.W."/>
        </authorList>
    </citation>
    <scope>NUCLEOTIDE SEQUENCE [LARGE SCALE GENOMIC DNA]</scope>
    <source>
        <strain evidence="3 4">DSM 12744</strain>
    </source>
</reference>
<feature type="compositionally biased region" description="Low complexity" evidence="2">
    <location>
        <begin position="19"/>
        <end position="53"/>
    </location>
</feature>
<evidence type="ECO:0000313" key="3">
    <source>
        <dbReference type="EMBL" id="KRL11714.1"/>
    </source>
</evidence>
<dbReference type="Gene3D" id="3.30.1450.10">
    <property type="match status" value="1"/>
</dbReference>
<dbReference type="InterPro" id="IPR024418">
    <property type="entry name" value="DUF3862"/>
</dbReference>
<accession>A0A0R1N2F6</accession>
<dbReference type="Pfam" id="PF12978">
    <property type="entry name" value="DUF3862"/>
    <property type="match status" value="1"/>
</dbReference>
<dbReference type="InterPro" id="IPR037873">
    <property type="entry name" value="BamE-like"/>
</dbReference>
<dbReference type="EMBL" id="AZEC01000011">
    <property type="protein sequence ID" value="KRL11714.1"/>
    <property type="molecule type" value="Genomic_DNA"/>
</dbReference>
<comment type="caution">
    <text evidence="3">The sequence shown here is derived from an EMBL/GenBank/DDBJ whole genome shotgun (WGS) entry which is preliminary data.</text>
</comment>
<evidence type="ECO:0000256" key="2">
    <source>
        <dbReference type="SAM" id="MobiDB-lite"/>
    </source>
</evidence>
<dbReference type="AlphaFoldDB" id="A0A0R1N2F6"/>
<sequence length="222" mass="23613">MSDPTVANGSRTEVRGKISRSSSASAKSETATSSSASSVTETVESSTSHNESTAVTSSVEISAAFNNYDRITLNPETAERQSGTTLDAAQSFFGKPASSTQSHDGGGDYRDLTWRITTPGGFAVVSVSFAGQHAYQKSISLFDSAVLANISKINEQSVWKLKDGDDRSQVMTALGLPNSVLDTLRDDATPQTFLNYTGVNLENGHDLTVTLLDNQISKMTTK</sequence>
<name>A0A0R1N2F6_9LACO</name>
<keyword evidence="1" id="KW-0732">Signal</keyword>
<gene>
    <name evidence="3" type="ORF">FD09_GL000638</name>
</gene>
<feature type="compositionally biased region" description="Polar residues" evidence="2">
    <location>
        <begin position="1"/>
        <end position="11"/>
    </location>
</feature>
<proteinExistence type="predicted"/>
<organism evidence="3 4">
    <name type="scientific">Schleiferilactobacillus perolens DSM 12744</name>
    <dbReference type="NCBI Taxonomy" id="1423792"/>
    <lineage>
        <taxon>Bacteria</taxon>
        <taxon>Bacillati</taxon>
        <taxon>Bacillota</taxon>
        <taxon>Bacilli</taxon>
        <taxon>Lactobacillales</taxon>
        <taxon>Lactobacillaceae</taxon>
        <taxon>Schleiferilactobacillus</taxon>
    </lineage>
</organism>
<evidence type="ECO:0000256" key="1">
    <source>
        <dbReference type="ARBA" id="ARBA00022729"/>
    </source>
</evidence>